<dbReference type="OrthoDB" id="2867539at2759"/>
<dbReference type="EMBL" id="JADNRY010000152">
    <property type="protein sequence ID" value="KAF9063192.1"/>
    <property type="molecule type" value="Genomic_DNA"/>
</dbReference>
<organism evidence="2 3">
    <name type="scientific">Rhodocollybia butyracea</name>
    <dbReference type="NCBI Taxonomy" id="206335"/>
    <lineage>
        <taxon>Eukaryota</taxon>
        <taxon>Fungi</taxon>
        <taxon>Dikarya</taxon>
        <taxon>Basidiomycota</taxon>
        <taxon>Agaricomycotina</taxon>
        <taxon>Agaricomycetes</taxon>
        <taxon>Agaricomycetidae</taxon>
        <taxon>Agaricales</taxon>
        <taxon>Marasmiineae</taxon>
        <taxon>Omphalotaceae</taxon>
        <taxon>Rhodocollybia</taxon>
    </lineage>
</organism>
<feature type="region of interest" description="Disordered" evidence="1">
    <location>
        <begin position="1"/>
        <end position="20"/>
    </location>
</feature>
<sequence>MNQCTTRPPPAQYKVKNKNPLPKGHFSVLLHESKRYIGQSRYLNEEQNISRHEASICFYPENQVDEEERQVIGKIEYTLINRSRIYNAKDGDTIDNFWMSCDAISQELERMCSTLFNEDGDVRNPALEEYIGTGDIVYLDSIELDVKWRGYGIGLLALDGLIGMLPSFEMDSIIVHPAGLTSEAHRNQLKATGIPPAVEFAATQAKLIAYYRLLGMVEWTPRNADYKLLGMWTGLRLPRIEQIVPHLF</sequence>
<dbReference type="Proteomes" id="UP000772434">
    <property type="component" value="Unassembled WGS sequence"/>
</dbReference>
<keyword evidence="3" id="KW-1185">Reference proteome</keyword>
<comment type="caution">
    <text evidence="2">The sequence shown here is derived from an EMBL/GenBank/DDBJ whole genome shotgun (WGS) entry which is preliminary data.</text>
</comment>
<proteinExistence type="predicted"/>
<evidence type="ECO:0000256" key="1">
    <source>
        <dbReference type="SAM" id="MobiDB-lite"/>
    </source>
</evidence>
<name>A0A9P5PIE4_9AGAR</name>
<dbReference type="AlphaFoldDB" id="A0A9P5PIE4"/>
<protein>
    <recommendedName>
        <fullName evidence="4">N-acetyltransferase domain-containing protein</fullName>
    </recommendedName>
</protein>
<accession>A0A9P5PIE4</accession>
<evidence type="ECO:0000313" key="2">
    <source>
        <dbReference type="EMBL" id="KAF9063192.1"/>
    </source>
</evidence>
<evidence type="ECO:0008006" key="4">
    <source>
        <dbReference type="Google" id="ProtNLM"/>
    </source>
</evidence>
<gene>
    <name evidence="2" type="ORF">BDP27DRAFT_1335549</name>
</gene>
<evidence type="ECO:0000313" key="3">
    <source>
        <dbReference type="Proteomes" id="UP000772434"/>
    </source>
</evidence>
<reference evidence="2" key="1">
    <citation type="submission" date="2020-11" db="EMBL/GenBank/DDBJ databases">
        <authorList>
            <consortium name="DOE Joint Genome Institute"/>
            <person name="Ahrendt S."/>
            <person name="Riley R."/>
            <person name="Andreopoulos W."/>
            <person name="Labutti K."/>
            <person name="Pangilinan J."/>
            <person name="Ruiz-Duenas F.J."/>
            <person name="Barrasa J.M."/>
            <person name="Sanchez-Garcia M."/>
            <person name="Camarero S."/>
            <person name="Miyauchi S."/>
            <person name="Serrano A."/>
            <person name="Linde D."/>
            <person name="Babiker R."/>
            <person name="Drula E."/>
            <person name="Ayuso-Fernandez I."/>
            <person name="Pacheco R."/>
            <person name="Padilla G."/>
            <person name="Ferreira P."/>
            <person name="Barriuso J."/>
            <person name="Kellner H."/>
            <person name="Castanera R."/>
            <person name="Alfaro M."/>
            <person name="Ramirez L."/>
            <person name="Pisabarro A.G."/>
            <person name="Kuo A."/>
            <person name="Tritt A."/>
            <person name="Lipzen A."/>
            <person name="He G."/>
            <person name="Yan M."/>
            <person name="Ng V."/>
            <person name="Cullen D."/>
            <person name="Martin F."/>
            <person name="Rosso M.-N."/>
            <person name="Henrissat B."/>
            <person name="Hibbett D."/>
            <person name="Martinez A.T."/>
            <person name="Grigoriev I.V."/>
        </authorList>
    </citation>
    <scope>NUCLEOTIDE SEQUENCE</scope>
    <source>
        <strain evidence="2">AH 40177</strain>
    </source>
</reference>